<gene>
    <name evidence="2" type="ORF">F2P81_020529</name>
</gene>
<comment type="caution">
    <text evidence="2">The sequence shown here is derived from an EMBL/GenBank/DDBJ whole genome shotgun (WGS) entry which is preliminary data.</text>
</comment>
<evidence type="ECO:0000256" key="1">
    <source>
        <dbReference type="SAM" id="MobiDB-lite"/>
    </source>
</evidence>
<proteinExistence type="predicted"/>
<name>A0A6A4S6G7_SCOMX</name>
<dbReference type="EMBL" id="VEVO01000018">
    <property type="protein sequence ID" value="KAF0027788.1"/>
    <property type="molecule type" value="Genomic_DNA"/>
</dbReference>
<evidence type="ECO:0000313" key="3">
    <source>
        <dbReference type="Proteomes" id="UP000438429"/>
    </source>
</evidence>
<evidence type="ECO:0000313" key="2">
    <source>
        <dbReference type="EMBL" id="KAF0027788.1"/>
    </source>
</evidence>
<sequence length="125" mass="14111">MFLGPWRERPPKLEPLNKLQETRAENMTSSARRPAGIKPQSGYLQGSRYDSSGKGLPDSSSPFPLLHTLHFLSRPNGSDAETFTKRLMAALFQRLRIGTCTRAVGPDFVKDLRAEQVLWALQWVE</sequence>
<dbReference type="AlphaFoldDB" id="A0A6A4S6G7"/>
<dbReference type="Proteomes" id="UP000438429">
    <property type="component" value="Unassembled WGS sequence"/>
</dbReference>
<feature type="compositionally biased region" description="Basic and acidic residues" evidence="1">
    <location>
        <begin position="1"/>
        <end position="12"/>
    </location>
</feature>
<protein>
    <submittedName>
        <fullName evidence="2">Uncharacterized protein</fullName>
    </submittedName>
</protein>
<reference evidence="2 3" key="1">
    <citation type="submission" date="2019-06" db="EMBL/GenBank/DDBJ databases">
        <title>Draft genomes of female and male turbot (Scophthalmus maximus).</title>
        <authorList>
            <person name="Xu H."/>
            <person name="Xu X.-W."/>
            <person name="Shao C."/>
            <person name="Chen S."/>
        </authorList>
    </citation>
    <scope>NUCLEOTIDE SEQUENCE [LARGE SCALE GENOMIC DNA]</scope>
    <source>
        <strain evidence="2">Ysfricsl-2016a</strain>
        <tissue evidence="2">Blood</tissue>
    </source>
</reference>
<feature type="region of interest" description="Disordered" evidence="1">
    <location>
        <begin position="1"/>
        <end position="59"/>
    </location>
</feature>
<organism evidence="2 3">
    <name type="scientific">Scophthalmus maximus</name>
    <name type="common">Turbot</name>
    <name type="synonym">Psetta maxima</name>
    <dbReference type="NCBI Taxonomy" id="52904"/>
    <lineage>
        <taxon>Eukaryota</taxon>
        <taxon>Metazoa</taxon>
        <taxon>Chordata</taxon>
        <taxon>Craniata</taxon>
        <taxon>Vertebrata</taxon>
        <taxon>Euteleostomi</taxon>
        <taxon>Actinopterygii</taxon>
        <taxon>Neopterygii</taxon>
        <taxon>Teleostei</taxon>
        <taxon>Neoteleostei</taxon>
        <taxon>Acanthomorphata</taxon>
        <taxon>Carangaria</taxon>
        <taxon>Pleuronectiformes</taxon>
        <taxon>Pleuronectoidei</taxon>
        <taxon>Scophthalmidae</taxon>
        <taxon>Scophthalmus</taxon>
    </lineage>
</organism>
<accession>A0A6A4S6G7</accession>